<gene>
    <name evidence="3" type="ORF">ECPE_LOCUS6472</name>
</gene>
<evidence type="ECO:0000313" key="4">
    <source>
        <dbReference type="Proteomes" id="UP000272942"/>
    </source>
</evidence>
<reference evidence="5" key="1">
    <citation type="submission" date="2016-06" db="UniProtKB">
        <authorList>
            <consortium name="WormBaseParasite"/>
        </authorList>
    </citation>
    <scope>IDENTIFICATION</scope>
</reference>
<sequence>MLLFEGEPLLFFLFIISVLSLLIGGCLWGSGEDANQRSKMIAGIVLFSIGCATTIIFIALFAYKRVHKKKKRRREIEKILQMHDPNGTVGSTLDRNQSTKGEVYDNRGADLRDGLSTF</sequence>
<evidence type="ECO:0000256" key="2">
    <source>
        <dbReference type="SAM" id="Phobius"/>
    </source>
</evidence>
<feature type="transmembrane region" description="Helical" evidence="2">
    <location>
        <begin position="42"/>
        <end position="63"/>
    </location>
</feature>
<keyword evidence="2" id="KW-1133">Transmembrane helix</keyword>
<dbReference type="AlphaFoldDB" id="A0A183AHN7"/>
<evidence type="ECO:0000313" key="3">
    <source>
        <dbReference type="EMBL" id="VDP78451.1"/>
    </source>
</evidence>
<keyword evidence="4" id="KW-1185">Reference proteome</keyword>
<dbReference type="OrthoDB" id="6265634at2759"/>
<evidence type="ECO:0000256" key="1">
    <source>
        <dbReference type="SAM" id="MobiDB-lite"/>
    </source>
</evidence>
<dbReference type="EMBL" id="UZAN01043472">
    <property type="protein sequence ID" value="VDP78451.1"/>
    <property type="molecule type" value="Genomic_DNA"/>
</dbReference>
<reference evidence="3 4" key="2">
    <citation type="submission" date="2018-11" db="EMBL/GenBank/DDBJ databases">
        <authorList>
            <consortium name="Pathogen Informatics"/>
        </authorList>
    </citation>
    <scope>NUCLEOTIDE SEQUENCE [LARGE SCALE GENOMIC DNA]</scope>
    <source>
        <strain evidence="3 4">Egypt</strain>
    </source>
</reference>
<organism evidence="5">
    <name type="scientific">Echinostoma caproni</name>
    <dbReference type="NCBI Taxonomy" id="27848"/>
    <lineage>
        <taxon>Eukaryota</taxon>
        <taxon>Metazoa</taxon>
        <taxon>Spiralia</taxon>
        <taxon>Lophotrochozoa</taxon>
        <taxon>Platyhelminthes</taxon>
        <taxon>Trematoda</taxon>
        <taxon>Digenea</taxon>
        <taxon>Plagiorchiida</taxon>
        <taxon>Echinostomata</taxon>
        <taxon>Echinostomatoidea</taxon>
        <taxon>Echinostomatidae</taxon>
        <taxon>Echinostoma</taxon>
    </lineage>
</organism>
<evidence type="ECO:0000313" key="5">
    <source>
        <dbReference type="WBParaSite" id="ECPE_0000648501-mRNA-1"/>
    </source>
</evidence>
<keyword evidence="2" id="KW-0472">Membrane</keyword>
<dbReference type="Proteomes" id="UP000272942">
    <property type="component" value="Unassembled WGS sequence"/>
</dbReference>
<feature type="region of interest" description="Disordered" evidence="1">
    <location>
        <begin position="84"/>
        <end position="118"/>
    </location>
</feature>
<dbReference type="WBParaSite" id="ECPE_0000648501-mRNA-1">
    <property type="protein sequence ID" value="ECPE_0000648501-mRNA-1"/>
    <property type="gene ID" value="ECPE_0000648501"/>
</dbReference>
<protein>
    <submittedName>
        <fullName evidence="3 5">Uncharacterized protein</fullName>
    </submittedName>
</protein>
<feature type="transmembrane region" description="Helical" evidence="2">
    <location>
        <begin position="9"/>
        <end position="30"/>
    </location>
</feature>
<accession>A0A183AHN7</accession>
<feature type="compositionally biased region" description="Basic and acidic residues" evidence="1">
    <location>
        <begin position="102"/>
        <end position="118"/>
    </location>
</feature>
<proteinExistence type="predicted"/>
<feature type="compositionally biased region" description="Polar residues" evidence="1">
    <location>
        <begin position="88"/>
        <end position="100"/>
    </location>
</feature>
<name>A0A183AHN7_9TREM</name>
<keyword evidence="2" id="KW-0812">Transmembrane</keyword>